<dbReference type="RefSeq" id="WP_379055403.1">
    <property type="nucleotide sequence ID" value="NZ_JBHTKB010000001.1"/>
</dbReference>
<feature type="signal peptide" evidence="1">
    <location>
        <begin position="1"/>
        <end position="21"/>
    </location>
</feature>
<accession>A0ABW3F3S7</accession>
<feature type="chain" id="PRO_5047226467" evidence="1">
    <location>
        <begin position="22"/>
        <end position="164"/>
    </location>
</feature>
<evidence type="ECO:0000256" key="1">
    <source>
        <dbReference type="SAM" id="SignalP"/>
    </source>
</evidence>
<comment type="caution">
    <text evidence="2">The sequence shown here is derived from an EMBL/GenBank/DDBJ whole genome shotgun (WGS) entry which is preliminary data.</text>
</comment>
<dbReference type="Proteomes" id="UP001597128">
    <property type="component" value="Unassembled WGS sequence"/>
</dbReference>
<organism evidence="2 3">
    <name type="scientific">Methylophilus luteus</name>
    <dbReference type="NCBI Taxonomy" id="640108"/>
    <lineage>
        <taxon>Bacteria</taxon>
        <taxon>Pseudomonadati</taxon>
        <taxon>Pseudomonadota</taxon>
        <taxon>Betaproteobacteria</taxon>
        <taxon>Nitrosomonadales</taxon>
        <taxon>Methylophilaceae</taxon>
        <taxon>Methylophilus</taxon>
    </lineage>
</organism>
<protein>
    <submittedName>
        <fullName evidence="2">Uncharacterized protein</fullName>
    </submittedName>
</protein>
<sequence length="164" mass="18590">MRLSTTLLLAVFMLFHAAAQAQPDLISAEFDGAWVGEPERISGANLSPSTAPPVKKKLRVDINGAKGIISEWKTDHWQRFWGIRNVVFTVASVETNAVMYQTVSGTDNDCAWVETWNLNLTKLDSNTVKAYYYRTVNNHDCEFKEERELVWTVAGSMILKKYKD</sequence>
<name>A0ABW3F3S7_9PROT</name>
<evidence type="ECO:0000313" key="3">
    <source>
        <dbReference type="Proteomes" id="UP001597128"/>
    </source>
</evidence>
<evidence type="ECO:0000313" key="2">
    <source>
        <dbReference type="EMBL" id="MFD0912454.1"/>
    </source>
</evidence>
<gene>
    <name evidence="2" type="ORF">ACFQ1Z_02735</name>
</gene>
<proteinExistence type="predicted"/>
<keyword evidence="1" id="KW-0732">Signal</keyword>
<keyword evidence="3" id="KW-1185">Reference proteome</keyword>
<reference evidence="3" key="1">
    <citation type="journal article" date="2019" name="Int. J. Syst. Evol. Microbiol.">
        <title>The Global Catalogue of Microorganisms (GCM) 10K type strain sequencing project: providing services to taxonomists for standard genome sequencing and annotation.</title>
        <authorList>
            <consortium name="The Broad Institute Genomics Platform"/>
            <consortium name="The Broad Institute Genome Sequencing Center for Infectious Disease"/>
            <person name="Wu L."/>
            <person name="Ma J."/>
        </authorList>
    </citation>
    <scope>NUCLEOTIDE SEQUENCE [LARGE SCALE GENOMIC DNA]</scope>
    <source>
        <strain evidence="3">CCUG 58412</strain>
    </source>
</reference>
<dbReference type="EMBL" id="JBHTKB010000001">
    <property type="protein sequence ID" value="MFD0912454.1"/>
    <property type="molecule type" value="Genomic_DNA"/>
</dbReference>